<dbReference type="PANTHER" id="PTHR37816">
    <property type="entry name" value="YALI0E33011P"/>
    <property type="match status" value="1"/>
</dbReference>
<gene>
    <name evidence="1" type="ORF">SAMN05444373_100147</name>
</gene>
<protein>
    <recommendedName>
        <fullName evidence="3">AAA domain-containing protein</fullName>
    </recommendedName>
</protein>
<accession>A0A1M6AI61</accession>
<evidence type="ECO:0000313" key="2">
    <source>
        <dbReference type="Proteomes" id="UP000324781"/>
    </source>
</evidence>
<proteinExistence type="predicted"/>
<organism evidence="1 2">
    <name type="scientific">Thermoclostridium caenicola</name>
    <dbReference type="NCBI Taxonomy" id="659425"/>
    <lineage>
        <taxon>Bacteria</taxon>
        <taxon>Bacillati</taxon>
        <taxon>Bacillota</taxon>
        <taxon>Clostridia</taxon>
        <taxon>Eubacteriales</taxon>
        <taxon>Oscillospiraceae</taxon>
        <taxon>Thermoclostridium</taxon>
    </lineage>
</organism>
<reference evidence="1 2" key="1">
    <citation type="submission" date="2016-11" db="EMBL/GenBank/DDBJ databases">
        <authorList>
            <person name="Varghese N."/>
            <person name="Submissions S."/>
        </authorList>
    </citation>
    <scope>NUCLEOTIDE SEQUENCE [LARGE SCALE GENOMIC DNA]</scope>
    <source>
        <strain evidence="1 2">DSM 19027</strain>
    </source>
</reference>
<sequence>MRLGDGLIPLFDLVVFLWIPEDIRLTRLKERELQSYGSAVEPGGSRYENSQAFLRWAAQYDTGGMEIRSRLLHEKWLASLTCPVLRIEGDTTVEERIKAVESMITGKAQTQSRA</sequence>
<evidence type="ECO:0000313" key="1">
    <source>
        <dbReference type="EMBL" id="SHI36127.1"/>
    </source>
</evidence>
<dbReference type="AlphaFoldDB" id="A0A1M6AI61"/>
<keyword evidence="2" id="KW-1185">Reference proteome</keyword>
<dbReference type="PANTHER" id="PTHR37816:SF2">
    <property type="entry name" value="DNA TOPOLOGY MODULATION PROTEIN FLAR-RELATED PROTEIN"/>
    <property type="match status" value="1"/>
</dbReference>
<dbReference type="Proteomes" id="UP000324781">
    <property type="component" value="Unassembled WGS sequence"/>
</dbReference>
<dbReference type="EMBL" id="FQZP01000001">
    <property type="protein sequence ID" value="SHI36127.1"/>
    <property type="molecule type" value="Genomic_DNA"/>
</dbReference>
<dbReference type="InterPro" id="IPR052922">
    <property type="entry name" value="Cytidylate_Kinase-2"/>
</dbReference>
<name>A0A1M6AI61_9FIRM</name>
<evidence type="ECO:0008006" key="3">
    <source>
        <dbReference type="Google" id="ProtNLM"/>
    </source>
</evidence>